<protein>
    <submittedName>
        <fullName evidence="2">Tetratricopeptide repeat protein</fullName>
    </submittedName>
</protein>
<comment type="caution">
    <text evidence="2">The sequence shown here is derived from an EMBL/GenBank/DDBJ whole genome shotgun (WGS) entry which is preliminary data.</text>
</comment>
<evidence type="ECO:0000313" key="2">
    <source>
        <dbReference type="EMBL" id="MBA5640020.1"/>
    </source>
</evidence>
<dbReference type="SUPFAM" id="SSF48452">
    <property type="entry name" value="TPR-like"/>
    <property type="match status" value="1"/>
</dbReference>
<feature type="signal peptide" evidence="1">
    <location>
        <begin position="1"/>
        <end position="19"/>
    </location>
</feature>
<evidence type="ECO:0000313" key="3">
    <source>
        <dbReference type="Proteomes" id="UP000534388"/>
    </source>
</evidence>
<dbReference type="AlphaFoldDB" id="A0A7W2IE72"/>
<reference evidence="2 3" key="1">
    <citation type="submission" date="2020-07" db="EMBL/GenBank/DDBJ databases">
        <title>Novel species isolated from subtropical streams in China.</title>
        <authorList>
            <person name="Lu H."/>
        </authorList>
    </citation>
    <scope>NUCLEOTIDE SEQUENCE [LARGE SCALE GENOMIC DNA]</scope>
    <source>
        <strain evidence="2 3">LX20W</strain>
    </source>
</reference>
<name>A0A7W2IE72_9BURK</name>
<dbReference type="EMBL" id="JACEZT010000023">
    <property type="protein sequence ID" value="MBA5640020.1"/>
    <property type="molecule type" value="Genomic_DNA"/>
</dbReference>
<sequence length="407" mass="44712">MAALAGLSCALALAPAARADEPGETESQLLYQQALQSIAEGRKNDASATLSEVVAKEPLHAGAWLDLALIQCALGHADEAERLFAAIEVRFNPPQGILELISEARAGGCSNWQPQSHATLSIGRGLDQNVNQGSYGSSYGVTQAGVQVDLPQPIDFQPKHDQFSWLSADYLRDLTPNGSSGYLQLQSRRYDSLGQYNSTALYAGADTPWRFGHWTVRGSASMGLITLGSQLYQRQAQLQVKVGPPLPLPGSVQFHLTAGVSRANYLTLSHFDANTLELRGQFTYHRDADLAAIGLAGLDDRALAARPGGDRRGWLATLQWKHQLPYQLTGELNFSHQRWNGAEAYSPGFIDDVRRQRTTLLRAALTYPLSASQSLLLEARQVRNQESISIFQYNDRQLQLSWQWQTP</sequence>
<dbReference type="Gene3D" id="1.25.40.10">
    <property type="entry name" value="Tetratricopeptide repeat domain"/>
    <property type="match status" value="1"/>
</dbReference>
<dbReference type="Pfam" id="PF14559">
    <property type="entry name" value="TPR_19"/>
    <property type="match status" value="1"/>
</dbReference>
<feature type="chain" id="PRO_5031009144" evidence="1">
    <location>
        <begin position="20"/>
        <end position="407"/>
    </location>
</feature>
<accession>A0A7W2IE72</accession>
<proteinExistence type="predicted"/>
<gene>
    <name evidence="2" type="ORF">H3H37_23440</name>
</gene>
<dbReference type="Proteomes" id="UP000534388">
    <property type="component" value="Unassembled WGS sequence"/>
</dbReference>
<evidence type="ECO:0000256" key="1">
    <source>
        <dbReference type="SAM" id="SignalP"/>
    </source>
</evidence>
<dbReference type="InterPro" id="IPR011990">
    <property type="entry name" value="TPR-like_helical_dom_sf"/>
</dbReference>
<keyword evidence="3" id="KW-1185">Reference proteome</keyword>
<keyword evidence="1" id="KW-0732">Signal</keyword>
<organism evidence="2 3">
    <name type="scientific">Rugamonas brunnea</name>
    <dbReference type="NCBI Taxonomy" id="2758569"/>
    <lineage>
        <taxon>Bacteria</taxon>
        <taxon>Pseudomonadati</taxon>
        <taxon>Pseudomonadota</taxon>
        <taxon>Betaproteobacteria</taxon>
        <taxon>Burkholderiales</taxon>
        <taxon>Oxalobacteraceae</taxon>
        <taxon>Telluria group</taxon>
        <taxon>Rugamonas</taxon>
    </lineage>
</organism>